<comment type="caution">
    <text evidence="2">The sequence shown here is derived from an EMBL/GenBank/DDBJ whole genome shotgun (WGS) entry which is preliminary data.</text>
</comment>
<organism evidence="2 3">
    <name type="scientific">Kitasatospora arboriphila</name>
    <dbReference type="NCBI Taxonomy" id="258052"/>
    <lineage>
        <taxon>Bacteria</taxon>
        <taxon>Bacillati</taxon>
        <taxon>Actinomycetota</taxon>
        <taxon>Actinomycetes</taxon>
        <taxon>Kitasatosporales</taxon>
        <taxon>Streptomycetaceae</taxon>
        <taxon>Kitasatospora</taxon>
    </lineage>
</organism>
<feature type="region of interest" description="Disordered" evidence="1">
    <location>
        <begin position="38"/>
        <end position="112"/>
    </location>
</feature>
<sequence>MRGWRTARNYLEELFCACRYAPWPRLLVPGVRVRGSEFDRRCERDRGMDVEADEPVGAGKDRPARRRDEFLAARERQCDDSEAAQQTECGAPPQEERDEAAPNAGDGDAPAT</sequence>
<feature type="compositionally biased region" description="Basic and acidic residues" evidence="1">
    <location>
        <begin position="59"/>
        <end position="79"/>
    </location>
</feature>
<reference evidence="3" key="1">
    <citation type="journal article" date="2019" name="Int. J. Syst. Evol. Microbiol.">
        <title>The Global Catalogue of Microorganisms (GCM) 10K type strain sequencing project: providing services to taxonomists for standard genome sequencing and annotation.</title>
        <authorList>
            <consortium name="The Broad Institute Genomics Platform"/>
            <consortium name="The Broad Institute Genome Sequencing Center for Infectious Disease"/>
            <person name="Wu L."/>
            <person name="Ma J."/>
        </authorList>
    </citation>
    <scope>NUCLEOTIDE SEQUENCE [LARGE SCALE GENOMIC DNA]</scope>
    <source>
        <strain evidence="3">JCM 13002</strain>
    </source>
</reference>
<evidence type="ECO:0000313" key="3">
    <source>
        <dbReference type="Proteomes" id="UP001499987"/>
    </source>
</evidence>
<evidence type="ECO:0000313" key="2">
    <source>
        <dbReference type="EMBL" id="GAA1109795.1"/>
    </source>
</evidence>
<dbReference type="Proteomes" id="UP001499987">
    <property type="component" value="Unassembled WGS sequence"/>
</dbReference>
<dbReference type="EMBL" id="BAAALD010000077">
    <property type="protein sequence ID" value="GAA1109795.1"/>
    <property type="molecule type" value="Genomic_DNA"/>
</dbReference>
<feature type="compositionally biased region" description="Basic and acidic residues" evidence="1">
    <location>
        <begin position="38"/>
        <end position="49"/>
    </location>
</feature>
<keyword evidence="3" id="KW-1185">Reference proteome</keyword>
<proteinExistence type="predicted"/>
<protein>
    <submittedName>
        <fullName evidence="2">Uncharacterized protein</fullName>
    </submittedName>
</protein>
<evidence type="ECO:0000256" key="1">
    <source>
        <dbReference type="SAM" id="MobiDB-lite"/>
    </source>
</evidence>
<accession>A0ABP4EKJ3</accession>
<name>A0ABP4EKJ3_9ACTN</name>
<gene>
    <name evidence="2" type="ORF">GCM10009663_59230</name>
</gene>
<feature type="compositionally biased region" description="Low complexity" evidence="1">
    <location>
        <begin position="101"/>
        <end position="112"/>
    </location>
</feature>